<dbReference type="PANTHER" id="PTHR48105">
    <property type="entry name" value="THIOREDOXIN REDUCTASE 1-RELATED-RELATED"/>
    <property type="match status" value="1"/>
</dbReference>
<dbReference type="PRINTS" id="PR00368">
    <property type="entry name" value="FADPNR"/>
</dbReference>
<evidence type="ECO:0000256" key="1">
    <source>
        <dbReference type="ARBA" id="ARBA00022630"/>
    </source>
</evidence>
<dbReference type="GO" id="GO:0016491">
    <property type="term" value="F:oxidoreductase activity"/>
    <property type="evidence" value="ECO:0007669"/>
    <property type="project" value="UniProtKB-KW"/>
</dbReference>
<dbReference type="InterPro" id="IPR036188">
    <property type="entry name" value="FAD/NAD-bd_sf"/>
</dbReference>
<dbReference type="PRINTS" id="PR00469">
    <property type="entry name" value="PNDRDTASEII"/>
</dbReference>
<dbReference type="InterPro" id="IPR050097">
    <property type="entry name" value="Ferredoxin-NADP_redctase_2"/>
</dbReference>
<reference evidence="4 5" key="1">
    <citation type="journal article" date="2016" name="Nat. Commun.">
        <title>Thousands of microbial genomes shed light on interconnected biogeochemical processes in an aquifer system.</title>
        <authorList>
            <person name="Anantharaman K."/>
            <person name="Brown C.T."/>
            <person name="Hug L.A."/>
            <person name="Sharon I."/>
            <person name="Castelle C.J."/>
            <person name="Probst A.J."/>
            <person name="Thomas B.C."/>
            <person name="Singh A."/>
            <person name="Wilkins M.J."/>
            <person name="Karaoz U."/>
            <person name="Brodie E.L."/>
            <person name="Williams K.H."/>
            <person name="Hubbard S.S."/>
            <person name="Banfield J.F."/>
        </authorList>
    </citation>
    <scope>NUCLEOTIDE SEQUENCE [LARGE SCALE GENOMIC DNA]</scope>
</reference>
<evidence type="ECO:0000256" key="2">
    <source>
        <dbReference type="ARBA" id="ARBA00023002"/>
    </source>
</evidence>
<sequence>MYDLIIVGSGPAGLTASIYASCYHMKHLVIGGVLGGQMQLAPDILNFPGFNNISGKELTMKMAEQVKTRGGEIVVDSVVKINHIAAGPAAPAEVGLTFLRTSQNRPPAGGLKAGGSAQKASLPAGSWSINGFEIETMEGKKYQTKAIILATGTERRKLNVPGEIEYTGRGVHYCATCEKFDYAGKVCAVIGGANSAVQAAVELAQAASKVYIIYRGTQLRGDPIWLEQVDKNPNIEVIYNSAVTEIVGDGEKITGLKLKSTGVGPTESAEVGLTFLRTSRPDLIGTQGGGSAQKASLPADSSSSITNKNLSLDKVFIEIGGVPGTALVIPLGVKMDQGGYIEVNERLATNVHGIFAAGDLVSYGLSIEQISSAVGLGARAAASAFTFIKQEKAPTVWGGSQIRR</sequence>
<dbReference type="InterPro" id="IPR023753">
    <property type="entry name" value="FAD/NAD-binding_dom"/>
</dbReference>
<proteinExistence type="predicted"/>
<gene>
    <name evidence="4" type="ORF">A2960_05680</name>
</gene>
<dbReference type="Pfam" id="PF07992">
    <property type="entry name" value="Pyr_redox_2"/>
    <property type="match status" value="1"/>
</dbReference>
<organism evidence="4 5">
    <name type="scientific">Candidatus Gottesmanbacteria bacterium RIFCSPLOWO2_01_FULL_39_12b</name>
    <dbReference type="NCBI Taxonomy" id="1798388"/>
    <lineage>
        <taxon>Bacteria</taxon>
        <taxon>Candidatus Gottesmaniibacteriota</taxon>
    </lineage>
</organism>
<evidence type="ECO:0000313" key="4">
    <source>
        <dbReference type="EMBL" id="OGG26016.1"/>
    </source>
</evidence>
<dbReference type="AlphaFoldDB" id="A0A1F6AMV3"/>
<keyword evidence="1" id="KW-0285">Flavoprotein</keyword>
<evidence type="ECO:0000313" key="5">
    <source>
        <dbReference type="Proteomes" id="UP000176609"/>
    </source>
</evidence>
<dbReference type="SUPFAM" id="SSF51905">
    <property type="entry name" value="FAD/NAD(P)-binding domain"/>
    <property type="match status" value="1"/>
</dbReference>
<accession>A0A1F6AMV3</accession>
<dbReference type="Gene3D" id="3.50.50.60">
    <property type="entry name" value="FAD/NAD(P)-binding domain"/>
    <property type="match status" value="4"/>
</dbReference>
<protein>
    <recommendedName>
        <fullName evidence="3">FAD/NAD(P)-binding domain-containing protein</fullName>
    </recommendedName>
</protein>
<evidence type="ECO:0000259" key="3">
    <source>
        <dbReference type="Pfam" id="PF07992"/>
    </source>
</evidence>
<comment type="caution">
    <text evidence="4">The sequence shown here is derived from an EMBL/GenBank/DDBJ whole genome shotgun (WGS) entry which is preliminary data.</text>
</comment>
<dbReference type="EMBL" id="MFJR01000014">
    <property type="protein sequence ID" value="OGG26016.1"/>
    <property type="molecule type" value="Genomic_DNA"/>
</dbReference>
<dbReference type="Proteomes" id="UP000176609">
    <property type="component" value="Unassembled WGS sequence"/>
</dbReference>
<keyword evidence="2" id="KW-0560">Oxidoreductase</keyword>
<feature type="domain" description="FAD/NAD(P)-binding" evidence="3">
    <location>
        <begin position="2"/>
        <end position="374"/>
    </location>
</feature>
<name>A0A1F6AMV3_9BACT</name>